<evidence type="ECO:0000313" key="2">
    <source>
        <dbReference type="Proteomes" id="UP001597380"/>
    </source>
</evidence>
<evidence type="ECO:0000313" key="1">
    <source>
        <dbReference type="EMBL" id="MFD2096850.1"/>
    </source>
</evidence>
<sequence>MTSLHNSLAEISRQYTVFVKDQVLTAQQLNTLSAYLDDEGRLTRTALTGIGIIEGLVVKEQGKELSLSRGLGITTDGDLMVNHQPQRFDRYKNYPEKAPIYAPFMIDDERIPLYQLVEKGQSDEDAQPLGALEDQFSEMVFLLLAETYVQTKDICTDTDCDNNGHLYTNTTRLLATPAKFVELLLQPFPDTTLPLDLLPRAYLPAIAFKPSINTQNEWFGAIREACTSTFKQLQPNLTNFWKLLQPYLQTQFEGNPSNGWVTRLTAIHSKAATETTRLQYYYEFLGDLCDSWNALIDALADLELGYLIPPGGGDKHLLLGGLDGRGGRGERTGFYPSPAHSDNSLEQVRFQLAKITSLLNQFGWTNISALKVTPSSHTHPSVPGYYQTGAFEHWSYEASRQGKNRYLLGYHADKNNPRGGAENPLLRRQSGFDFFRIEGVIGKNYASTESTLRKLIRQHHLPFSVTGTLVEGSFDKVLGPIFKPRWGLKDFQYLLKQDLTHQLQEVTEFSGQFRDAVIKEADAGKIRDGDVADVKTQARTRDAEINRVAKKSLGLLSKPKLTQEEQLTFNADISLLMKNSGLFKNDVAKVSNTHFPTSFDQLIVNRTPIWVDWIDRIDKEQDKKDTEKHLLPNFVNAHPGMEVMNGVPRGGSFVLLYNSSGIIVGSAMLSHYIEPVQQETVRPELPKFEPPFKAIPIPGIKVLPSLEFEFEHKFTDFGANLNLQIDEKIQFQSVYGDVFKDSLGIVRDLYIEDANVKGRDLDIDSLLGDPLADAMAEDLLAREKLVDSYNRKIRETDNVDERKILEEKRSQAQEKMAESIVLLAEYAANDTTMRGEGGTKAVETIVMHSDAIKGNQKAIDSLKLGINNMGDSAVRTDLASRLGGRFGGF</sequence>
<dbReference type="EMBL" id="JBHUHT010000013">
    <property type="protein sequence ID" value="MFD2096850.1"/>
    <property type="molecule type" value="Genomic_DNA"/>
</dbReference>
<organism evidence="1 2">
    <name type="scientific">Corallincola platygyrae</name>
    <dbReference type="NCBI Taxonomy" id="1193278"/>
    <lineage>
        <taxon>Bacteria</taxon>
        <taxon>Pseudomonadati</taxon>
        <taxon>Pseudomonadota</taxon>
        <taxon>Gammaproteobacteria</taxon>
        <taxon>Alteromonadales</taxon>
        <taxon>Psychromonadaceae</taxon>
        <taxon>Corallincola</taxon>
    </lineage>
</organism>
<reference evidence="2" key="1">
    <citation type="journal article" date="2019" name="Int. J. Syst. Evol. Microbiol.">
        <title>The Global Catalogue of Microorganisms (GCM) 10K type strain sequencing project: providing services to taxonomists for standard genome sequencing and annotation.</title>
        <authorList>
            <consortium name="The Broad Institute Genomics Platform"/>
            <consortium name="The Broad Institute Genome Sequencing Center for Infectious Disease"/>
            <person name="Wu L."/>
            <person name="Ma J."/>
        </authorList>
    </citation>
    <scope>NUCLEOTIDE SEQUENCE [LARGE SCALE GENOMIC DNA]</scope>
    <source>
        <strain evidence="2">CGMCC 1.10992</strain>
    </source>
</reference>
<gene>
    <name evidence="1" type="ORF">ACFSJ3_12705</name>
</gene>
<accession>A0ABW4XPV9</accession>
<protein>
    <submittedName>
        <fullName evidence="1">Uncharacterized protein</fullName>
    </submittedName>
</protein>
<name>A0ABW4XPV9_9GAMM</name>
<comment type="caution">
    <text evidence="1">The sequence shown here is derived from an EMBL/GenBank/DDBJ whole genome shotgun (WGS) entry which is preliminary data.</text>
</comment>
<dbReference type="RefSeq" id="WP_345339554.1">
    <property type="nucleotide sequence ID" value="NZ_BAABLI010000009.1"/>
</dbReference>
<dbReference type="Proteomes" id="UP001597380">
    <property type="component" value="Unassembled WGS sequence"/>
</dbReference>
<keyword evidence="2" id="KW-1185">Reference proteome</keyword>
<proteinExistence type="predicted"/>